<keyword evidence="3" id="KW-1185">Reference proteome</keyword>
<reference evidence="2 3" key="1">
    <citation type="submission" date="2019-08" db="EMBL/GenBank/DDBJ databases">
        <title>Amphibian skin-associated Pigmentiphaga: genome sequence and occurrence across geography and hosts.</title>
        <authorList>
            <person name="Bletz M.C."/>
            <person name="Bunk B."/>
            <person name="Sproeer C."/>
            <person name="Biwer P."/>
            <person name="Reiter S."/>
            <person name="Rabemananjara F.C.E."/>
            <person name="Schulz S."/>
            <person name="Overmann J."/>
            <person name="Vences M."/>
        </authorList>
    </citation>
    <scope>NUCLEOTIDE SEQUENCE [LARGE SCALE GENOMIC DNA]</scope>
    <source>
        <strain evidence="2 3">Mada1488</strain>
    </source>
</reference>
<name>A0A5C0AR27_9BURK</name>
<dbReference type="Pfam" id="PF02492">
    <property type="entry name" value="cobW"/>
    <property type="match status" value="1"/>
</dbReference>
<accession>A0A5C0AR27</accession>
<dbReference type="RefSeq" id="WP_148811958.1">
    <property type="nucleotide sequence ID" value="NZ_CP043046.1"/>
</dbReference>
<dbReference type="Gene3D" id="3.40.50.300">
    <property type="entry name" value="P-loop containing nucleotide triphosphate hydrolases"/>
    <property type="match status" value="1"/>
</dbReference>
<evidence type="ECO:0000313" key="2">
    <source>
        <dbReference type="EMBL" id="QEI04549.1"/>
    </source>
</evidence>
<feature type="domain" description="CobW/HypB/UreG nucleotide-binding" evidence="1">
    <location>
        <begin position="47"/>
        <end position="100"/>
    </location>
</feature>
<dbReference type="AlphaFoldDB" id="A0A5C0AR27"/>
<protein>
    <recommendedName>
        <fullName evidence="1">CobW/HypB/UreG nucleotide-binding domain-containing protein</fullName>
    </recommendedName>
</protein>
<dbReference type="KEGG" id="pacr:FXN63_00910"/>
<dbReference type="InterPro" id="IPR003495">
    <property type="entry name" value="CobW/HypB/UreG_nucleotide-bd"/>
</dbReference>
<evidence type="ECO:0000313" key="3">
    <source>
        <dbReference type="Proteomes" id="UP000325161"/>
    </source>
</evidence>
<organism evidence="2 3">
    <name type="scientific">Pigmentiphaga aceris</name>
    <dbReference type="NCBI Taxonomy" id="1940612"/>
    <lineage>
        <taxon>Bacteria</taxon>
        <taxon>Pseudomonadati</taxon>
        <taxon>Pseudomonadota</taxon>
        <taxon>Betaproteobacteria</taxon>
        <taxon>Burkholderiales</taxon>
        <taxon>Alcaligenaceae</taxon>
        <taxon>Pigmentiphaga</taxon>
    </lineage>
</organism>
<evidence type="ECO:0000259" key="1">
    <source>
        <dbReference type="Pfam" id="PF02492"/>
    </source>
</evidence>
<gene>
    <name evidence="2" type="ORF">FXN63_00910</name>
</gene>
<dbReference type="Proteomes" id="UP000325161">
    <property type="component" value="Chromosome"/>
</dbReference>
<proteinExistence type="predicted"/>
<sequence>MSAPLPEVPVHLIVGTRLLSGASDALPQAIAHLSEGEQAVIVEGGPGTLVAPGGITLVQLAAGCVCCVGQLPLRVTVARLLRQVRPARLWIEISDGAHLAEVRRQLNGPGFRGAIVLKNQ</sequence>
<dbReference type="EMBL" id="CP043046">
    <property type="protein sequence ID" value="QEI04549.1"/>
    <property type="molecule type" value="Genomic_DNA"/>
</dbReference>
<dbReference type="InterPro" id="IPR027417">
    <property type="entry name" value="P-loop_NTPase"/>
</dbReference>
<dbReference type="OrthoDB" id="8758211at2"/>